<dbReference type="OrthoDB" id="691821at2759"/>
<name>A0A5J9US41_9POAL</name>
<keyword evidence="6" id="KW-1185">Reference proteome</keyword>
<accession>A0A5J9US41</accession>
<dbReference type="AlphaFoldDB" id="A0A5J9US41"/>
<keyword evidence="1 4" id="KW-0812">Transmembrane</keyword>
<dbReference type="GO" id="GO:0016020">
    <property type="term" value="C:membrane"/>
    <property type="evidence" value="ECO:0007669"/>
    <property type="project" value="InterPro"/>
</dbReference>
<feature type="non-terminal residue" evidence="5">
    <location>
        <position position="1"/>
    </location>
</feature>
<evidence type="ECO:0000256" key="1">
    <source>
        <dbReference type="ARBA" id="ARBA00022692"/>
    </source>
</evidence>
<evidence type="ECO:0000256" key="4">
    <source>
        <dbReference type="SAM" id="Phobius"/>
    </source>
</evidence>
<dbReference type="GO" id="GO:0022857">
    <property type="term" value="F:transmembrane transporter activity"/>
    <property type="evidence" value="ECO:0007669"/>
    <property type="project" value="InterPro"/>
</dbReference>
<dbReference type="EMBL" id="RWGY01000013">
    <property type="protein sequence ID" value="TVU25957.1"/>
    <property type="molecule type" value="Genomic_DNA"/>
</dbReference>
<feature type="transmembrane region" description="Helical" evidence="4">
    <location>
        <begin position="173"/>
        <end position="191"/>
    </location>
</feature>
<feature type="transmembrane region" description="Helical" evidence="4">
    <location>
        <begin position="82"/>
        <end position="105"/>
    </location>
</feature>
<dbReference type="Proteomes" id="UP000324897">
    <property type="component" value="Chromosome 2"/>
</dbReference>
<dbReference type="PANTHER" id="PTHR31218">
    <property type="entry name" value="WAT1-RELATED PROTEIN"/>
    <property type="match status" value="1"/>
</dbReference>
<feature type="transmembrane region" description="Helical" evidence="4">
    <location>
        <begin position="45"/>
        <end position="70"/>
    </location>
</feature>
<keyword evidence="2 4" id="KW-1133">Transmembrane helix</keyword>
<organism evidence="5 6">
    <name type="scientific">Eragrostis curvula</name>
    <name type="common">weeping love grass</name>
    <dbReference type="NCBI Taxonomy" id="38414"/>
    <lineage>
        <taxon>Eukaryota</taxon>
        <taxon>Viridiplantae</taxon>
        <taxon>Streptophyta</taxon>
        <taxon>Embryophyta</taxon>
        <taxon>Tracheophyta</taxon>
        <taxon>Spermatophyta</taxon>
        <taxon>Magnoliopsida</taxon>
        <taxon>Liliopsida</taxon>
        <taxon>Poales</taxon>
        <taxon>Poaceae</taxon>
        <taxon>PACMAD clade</taxon>
        <taxon>Chloridoideae</taxon>
        <taxon>Eragrostideae</taxon>
        <taxon>Eragrostidinae</taxon>
        <taxon>Eragrostis</taxon>
    </lineage>
</organism>
<reference evidence="5 6" key="1">
    <citation type="journal article" date="2019" name="Sci. Rep.">
        <title>A high-quality genome of Eragrostis curvula grass provides insights into Poaceae evolution and supports new strategies to enhance forage quality.</title>
        <authorList>
            <person name="Carballo J."/>
            <person name="Santos B.A.C.M."/>
            <person name="Zappacosta D."/>
            <person name="Garbus I."/>
            <person name="Selva J.P."/>
            <person name="Gallo C.A."/>
            <person name="Diaz A."/>
            <person name="Albertini E."/>
            <person name="Caccamo M."/>
            <person name="Echenique V."/>
        </authorList>
    </citation>
    <scope>NUCLEOTIDE SEQUENCE [LARGE SCALE GENOMIC DNA]</scope>
    <source>
        <strain evidence="6">cv. Victoria</strain>
        <tissue evidence="5">Leaf</tissue>
    </source>
</reference>
<feature type="transmembrane region" description="Helical" evidence="4">
    <location>
        <begin position="126"/>
        <end position="146"/>
    </location>
</feature>
<sequence length="199" mass="21341">MATPYVVPVITELTYTGMYVVSKAALDQGMNAFVFSFYRQAAASLLLVPIALVFQRVTGSMVLCNVSMTYTSPTVATAANNAVPVFTFCLALLFNVSIHILGRIVENFACVASRMEVLKPRSCSGIAKLAGVGLCLTGVFIIAFYAGPELSPVDGHHAFGHTLAATNSPNRLTWIKGTFLMVLASVSWATMENEKYGIT</sequence>
<keyword evidence="3 4" id="KW-0472">Membrane</keyword>
<protein>
    <recommendedName>
        <fullName evidence="7">WAT1-related protein</fullName>
    </recommendedName>
</protein>
<dbReference type="InterPro" id="IPR030184">
    <property type="entry name" value="WAT1-related"/>
</dbReference>
<evidence type="ECO:0000256" key="2">
    <source>
        <dbReference type="ARBA" id="ARBA00022989"/>
    </source>
</evidence>
<evidence type="ECO:0000313" key="5">
    <source>
        <dbReference type="EMBL" id="TVU25957.1"/>
    </source>
</evidence>
<dbReference type="Gramene" id="TVU25957">
    <property type="protein sequence ID" value="TVU25957"/>
    <property type="gene ID" value="EJB05_28480"/>
</dbReference>
<evidence type="ECO:0008006" key="7">
    <source>
        <dbReference type="Google" id="ProtNLM"/>
    </source>
</evidence>
<evidence type="ECO:0000256" key="3">
    <source>
        <dbReference type="ARBA" id="ARBA00023136"/>
    </source>
</evidence>
<comment type="caution">
    <text evidence="5">The sequence shown here is derived from an EMBL/GenBank/DDBJ whole genome shotgun (WGS) entry which is preliminary data.</text>
</comment>
<evidence type="ECO:0000313" key="6">
    <source>
        <dbReference type="Proteomes" id="UP000324897"/>
    </source>
</evidence>
<gene>
    <name evidence="5" type="ORF">EJB05_28480</name>
</gene>
<proteinExistence type="predicted"/>